<dbReference type="GO" id="GO:0005886">
    <property type="term" value="C:plasma membrane"/>
    <property type="evidence" value="ECO:0007669"/>
    <property type="project" value="UniProtKB-SubCell"/>
</dbReference>
<evidence type="ECO:0000256" key="5">
    <source>
        <dbReference type="ARBA" id="ARBA00022679"/>
    </source>
</evidence>
<dbReference type="SUPFAM" id="SSF51261">
    <property type="entry name" value="Duplicated hybrid motif"/>
    <property type="match status" value="1"/>
</dbReference>
<feature type="transmembrane region" description="Helical" evidence="12">
    <location>
        <begin position="430"/>
        <end position="456"/>
    </location>
</feature>
<evidence type="ECO:0000313" key="15">
    <source>
        <dbReference type="EMBL" id="AVN64508.1"/>
    </source>
</evidence>
<dbReference type="InterPro" id="IPR001127">
    <property type="entry name" value="PTS_EIIA_1_perm"/>
</dbReference>
<dbReference type="InterPro" id="IPR036878">
    <property type="entry name" value="Glu_permease_IIB"/>
</dbReference>
<dbReference type="SUPFAM" id="SSF55604">
    <property type="entry name" value="Glucose permease domain IIB"/>
    <property type="match status" value="1"/>
</dbReference>
<feature type="active site" description="Phosphocysteine intermediate; for EIIB activity" evidence="11">
    <location>
        <position position="27"/>
    </location>
</feature>
<evidence type="ECO:0000256" key="9">
    <source>
        <dbReference type="ARBA" id="ARBA00022989"/>
    </source>
</evidence>
<evidence type="ECO:0000256" key="11">
    <source>
        <dbReference type="PROSITE-ProRule" id="PRU00421"/>
    </source>
</evidence>
<organism evidence="15 16">
    <name type="scientific">Mesoplasma florum</name>
    <name type="common">Acholeplasma florum</name>
    <dbReference type="NCBI Taxonomy" id="2151"/>
    <lineage>
        <taxon>Bacteria</taxon>
        <taxon>Bacillati</taxon>
        <taxon>Mycoplasmatota</taxon>
        <taxon>Mollicutes</taxon>
        <taxon>Entomoplasmatales</taxon>
        <taxon>Entomoplasmataceae</taxon>
        <taxon>Mesoplasma</taxon>
    </lineage>
</organism>
<dbReference type="RefSeq" id="WP_029511646.1">
    <property type="nucleotide sequence ID" value="NZ_CP022513.1"/>
</dbReference>
<evidence type="ECO:0000256" key="6">
    <source>
        <dbReference type="ARBA" id="ARBA00022683"/>
    </source>
</evidence>
<dbReference type="PANTHER" id="PTHR30175:SF1">
    <property type="entry name" value="PTS SYSTEM ARBUTIN-, CELLOBIOSE-, AND SALICIN-SPECIFIC EIIBC COMPONENT-RELATED"/>
    <property type="match status" value="1"/>
</dbReference>
<evidence type="ECO:0000256" key="7">
    <source>
        <dbReference type="ARBA" id="ARBA00022692"/>
    </source>
</evidence>
<sequence length="651" mass="72507">MSKYKNFASDVIEYMGGKENISKAYHCFTRLRFTVYDESKINMEQLKKMPGQLGIKKQAGQYQMIIGKEVADVYKEVSKQLDIVSESVKPEFETKNNVKFKFNMNSIIDVIASLFTPILGVISGAGIVQGILAIFTSTNLVTGQNAQVLNLIGGSAMAVLPLLLAITAAKKFNVNIYLALVVAGVLISPTIIQNISPDKGTTNYLYLLGMQIPALSYAGAVFPSILMVLFLYFVEKGLDKVLPKIIKFVLLPCIALFIMIPLMLIVFGPIGNYIGLGLAKFIEILFSWEPWLAGMIYGALRPFTVIFGMHYAFFPVILSNLASPEARDFLLPIHLLTNYALAGAALGATFLIKKREEKQIATAATISGFFGVTEPALYGVMLKHKLSFVAAILTSATMGGLAAGLKLYSYAFASPSWLTIAGFFSPDQPIWKFIVIICLTFVSLGMSMSLTILFGIDEYKQENKNLYNGIRKYQILKYIKAYRIALKNNKGKNKILKEAYKDGLRIKTFAKGKILTLDEINNPTVKAFSDKKGFAVNINQENINAPFKGKIELVDTENSSIILKDTNKNVKVIIGMSAENLKVDILVKKGQEVELNETLFKIDLKEYKKNKLDKRFYLIILDKPDNHKILKEFDEAYARKNIKMVSIVKEV</sequence>
<evidence type="ECO:0000256" key="3">
    <source>
        <dbReference type="ARBA" id="ARBA00022475"/>
    </source>
</evidence>
<keyword evidence="8" id="KW-0418">Kinase</keyword>
<keyword evidence="10 12" id="KW-0472">Membrane</keyword>
<dbReference type="PROSITE" id="PS51098">
    <property type="entry name" value="PTS_EIIB_TYPE_1"/>
    <property type="match status" value="1"/>
</dbReference>
<feature type="transmembrane region" description="Helical" evidence="12">
    <location>
        <begin position="110"/>
        <end position="136"/>
    </location>
</feature>
<feature type="domain" description="PTS EIIC type-1" evidence="14">
    <location>
        <begin position="109"/>
        <end position="468"/>
    </location>
</feature>
<feature type="transmembrane region" description="Helical" evidence="12">
    <location>
        <begin position="148"/>
        <end position="169"/>
    </location>
</feature>
<dbReference type="InterPro" id="IPR050558">
    <property type="entry name" value="PTS_Sugar-Specific_Components"/>
</dbReference>
<dbReference type="GO" id="GO:0090589">
    <property type="term" value="F:protein-phosphocysteine-trehalose phosphotransferase system transporter activity"/>
    <property type="evidence" value="ECO:0007669"/>
    <property type="project" value="TreeGrafter"/>
</dbReference>
<evidence type="ECO:0000259" key="13">
    <source>
        <dbReference type="PROSITE" id="PS51098"/>
    </source>
</evidence>
<evidence type="ECO:0000256" key="2">
    <source>
        <dbReference type="ARBA" id="ARBA00022448"/>
    </source>
</evidence>
<keyword evidence="5" id="KW-0808">Transferase</keyword>
<dbReference type="GO" id="GO:0015771">
    <property type="term" value="P:trehalose transport"/>
    <property type="evidence" value="ECO:0007669"/>
    <property type="project" value="TreeGrafter"/>
</dbReference>
<feature type="transmembrane region" description="Helical" evidence="12">
    <location>
        <begin position="246"/>
        <end position="267"/>
    </location>
</feature>
<comment type="subcellular location">
    <subcellularLocation>
        <location evidence="1">Cell membrane</location>
        <topology evidence="1">Multi-pass membrane protein</topology>
    </subcellularLocation>
</comment>
<dbReference type="FunFam" id="3.30.1360.60:FF:000001">
    <property type="entry name" value="PTS system glucose-specific IIBC component PtsG"/>
    <property type="match status" value="1"/>
</dbReference>
<dbReference type="InterPro" id="IPR018113">
    <property type="entry name" value="PTrfase_EIIB_Cys"/>
</dbReference>
<dbReference type="Proteomes" id="UP000239216">
    <property type="component" value="Chromosome"/>
</dbReference>
<dbReference type="PANTHER" id="PTHR30175">
    <property type="entry name" value="PHOSPHOTRANSFERASE SYSTEM TRANSPORT PROTEIN"/>
    <property type="match status" value="1"/>
</dbReference>
<evidence type="ECO:0000256" key="1">
    <source>
        <dbReference type="ARBA" id="ARBA00004651"/>
    </source>
</evidence>
<reference evidence="15 16" key="1">
    <citation type="submission" date="2017-07" db="EMBL/GenBank/DDBJ databases">
        <title>Comparative genomic analysis of Mesoplasma florum.</title>
        <authorList>
            <person name="Baby V."/>
            <person name="Lachance J.-C."/>
            <person name="Gagnon J."/>
            <person name="Lucier J.-F."/>
            <person name="Matteau D."/>
            <person name="Knight T.F."/>
            <person name="Rodrigue S."/>
        </authorList>
    </citation>
    <scope>NUCLEOTIDE SEQUENCE [LARGE SCALE GENOMIC DNA]</scope>
    <source>
        <strain evidence="15 16">CnuA-2</strain>
    </source>
</reference>
<dbReference type="Pfam" id="PF00367">
    <property type="entry name" value="PTS_EIIB"/>
    <property type="match status" value="1"/>
</dbReference>
<dbReference type="Pfam" id="PF02378">
    <property type="entry name" value="PTS_EIIC"/>
    <property type="match status" value="1"/>
</dbReference>
<keyword evidence="2" id="KW-0813">Transport</keyword>
<dbReference type="InterPro" id="IPR001996">
    <property type="entry name" value="PTS_IIB_1"/>
</dbReference>
<protein>
    <submittedName>
        <fullName evidence="15">PTS beta-glucoside transporter subunit EIIBCA</fullName>
    </submittedName>
</protein>
<evidence type="ECO:0000256" key="12">
    <source>
        <dbReference type="SAM" id="Phobius"/>
    </source>
</evidence>
<feature type="transmembrane region" description="Helical" evidence="12">
    <location>
        <begin position="388"/>
        <end position="410"/>
    </location>
</feature>
<dbReference type="GO" id="GO:0008982">
    <property type="term" value="F:protein-N(PI)-phosphohistidine-sugar phosphotransferase activity"/>
    <property type="evidence" value="ECO:0007669"/>
    <property type="project" value="InterPro"/>
</dbReference>
<dbReference type="GO" id="GO:0009401">
    <property type="term" value="P:phosphoenolpyruvate-dependent sugar phosphotransferase system"/>
    <property type="evidence" value="ECO:0007669"/>
    <property type="project" value="UniProtKB-KW"/>
</dbReference>
<keyword evidence="7 12" id="KW-0812">Transmembrane</keyword>
<dbReference type="GO" id="GO:0016301">
    <property type="term" value="F:kinase activity"/>
    <property type="evidence" value="ECO:0007669"/>
    <property type="project" value="UniProtKB-KW"/>
</dbReference>
<keyword evidence="6" id="KW-0598">Phosphotransferase system</keyword>
<dbReference type="EMBL" id="CP022513">
    <property type="protein sequence ID" value="AVN64508.1"/>
    <property type="molecule type" value="Genomic_DNA"/>
</dbReference>
<keyword evidence="9 12" id="KW-1133">Transmembrane helix</keyword>
<keyword evidence="4" id="KW-0762">Sugar transport</keyword>
<feature type="transmembrane region" description="Helical" evidence="12">
    <location>
        <begin position="176"/>
        <end position="195"/>
    </location>
</feature>
<name>A0A2R3P7P1_MESFO</name>
<proteinExistence type="predicted"/>
<feature type="transmembrane region" description="Helical" evidence="12">
    <location>
        <begin position="329"/>
        <end position="352"/>
    </location>
</feature>
<dbReference type="PROSITE" id="PS01035">
    <property type="entry name" value="PTS_EIIB_TYPE_1_CYS"/>
    <property type="match status" value="1"/>
</dbReference>
<dbReference type="CDD" id="cd00212">
    <property type="entry name" value="PTS_IIB_glc"/>
    <property type="match status" value="1"/>
</dbReference>
<feature type="transmembrane region" description="Helical" evidence="12">
    <location>
        <begin position="215"/>
        <end position="234"/>
    </location>
</feature>
<feature type="transmembrane region" description="Helical" evidence="12">
    <location>
        <begin position="303"/>
        <end position="323"/>
    </location>
</feature>
<dbReference type="InterPro" id="IPR011055">
    <property type="entry name" value="Dup_hybrid_motif"/>
</dbReference>
<dbReference type="AlphaFoldDB" id="A0A2R3P7P1"/>
<dbReference type="InterPro" id="IPR013013">
    <property type="entry name" value="PTS_EIIC_1"/>
</dbReference>
<dbReference type="Pfam" id="PF00358">
    <property type="entry name" value="PTS_EIIA_1"/>
    <property type="match status" value="1"/>
</dbReference>
<dbReference type="Gene3D" id="2.70.70.10">
    <property type="entry name" value="Glucose Permease (Domain IIA)"/>
    <property type="match status" value="1"/>
</dbReference>
<dbReference type="Gene3D" id="3.30.1360.60">
    <property type="entry name" value="Glucose permease domain IIB"/>
    <property type="match status" value="1"/>
</dbReference>
<dbReference type="PROSITE" id="PS51103">
    <property type="entry name" value="PTS_EIIC_TYPE_1"/>
    <property type="match status" value="1"/>
</dbReference>
<gene>
    <name evidence="15" type="ORF">CG003_02440</name>
</gene>
<dbReference type="InterPro" id="IPR003352">
    <property type="entry name" value="PTS_EIIC"/>
</dbReference>
<keyword evidence="3" id="KW-1003">Cell membrane</keyword>
<evidence type="ECO:0000313" key="16">
    <source>
        <dbReference type="Proteomes" id="UP000239216"/>
    </source>
</evidence>
<evidence type="ECO:0000259" key="14">
    <source>
        <dbReference type="PROSITE" id="PS51103"/>
    </source>
</evidence>
<evidence type="ECO:0000256" key="4">
    <source>
        <dbReference type="ARBA" id="ARBA00022597"/>
    </source>
</evidence>
<feature type="domain" description="PTS EIIB type-1" evidence="13">
    <location>
        <begin position="5"/>
        <end position="87"/>
    </location>
</feature>
<evidence type="ECO:0000256" key="8">
    <source>
        <dbReference type="ARBA" id="ARBA00022777"/>
    </source>
</evidence>
<evidence type="ECO:0000256" key="10">
    <source>
        <dbReference type="ARBA" id="ARBA00023136"/>
    </source>
</evidence>
<accession>A0A2R3P7P1</accession>